<comment type="caution">
    <text evidence="3">The sequence shown here is derived from an EMBL/GenBank/DDBJ whole genome shotgun (WGS) entry which is preliminary data.</text>
</comment>
<dbReference type="InterPro" id="IPR006311">
    <property type="entry name" value="TAT_signal"/>
</dbReference>
<dbReference type="InterPro" id="IPR000572">
    <property type="entry name" value="OxRdtase_Mopterin-bd_dom"/>
</dbReference>
<feature type="domain" description="Oxidoreductase molybdopterin-binding" evidence="2">
    <location>
        <begin position="106"/>
        <end position="165"/>
    </location>
</feature>
<keyword evidence="4" id="KW-1185">Reference proteome</keyword>
<evidence type="ECO:0000259" key="2">
    <source>
        <dbReference type="Pfam" id="PF00174"/>
    </source>
</evidence>
<accession>A0ABW5UHZ9</accession>
<gene>
    <name evidence="3" type="ORF">ACFSW6_03175</name>
</gene>
<dbReference type="RefSeq" id="WP_066472283.1">
    <property type="nucleotide sequence ID" value="NZ_BCNT01000003.1"/>
</dbReference>
<organism evidence="3 4">
    <name type="scientific">Comamonas terrae</name>
    <dbReference type="NCBI Taxonomy" id="673548"/>
    <lineage>
        <taxon>Bacteria</taxon>
        <taxon>Pseudomonadati</taxon>
        <taxon>Pseudomonadota</taxon>
        <taxon>Betaproteobacteria</taxon>
        <taxon>Burkholderiales</taxon>
        <taxon>Comamonadaceae</taxon>
        <taxon>Comamonas</taxon>
    </lineage>
</organism>
<dbReference type="PROSITE" id="PS51318">
    <property type="entry name" value="TAT"/>
    <property type="match status" value="1"/>
</dbReference>
<evidence type="ECO:0000256" key="1">
    <source>
        <dbReference type="SAM" id="SignalP"/>
    </source>
</evidence>
<evidence type="ECO:0000313" key="3">
    <source>
        <dbReference type="EMBL" id="MFD2753075.1"/>
    </source>
</evidence>
<proteinExistence type="predicted"/>
<keyword evidence="1" id="KW-0732">Signal</keyword>
<dbReference type="Pfam" id="PF00174">
    <property type="entry name" value="Oxidored_molyb"/>
    <property type="match status" value="1"/>
</dbReference>
<evidence type="ECO:0000313" key="4">
    <source>
        <dbReference type="Proteomes" id="UP001597463"/>
    </source>
</evidence>
<dbReference type="SUPFAM" id="SSF56524">
    <property type="entry name" value="Oxidoreductase molybdopterin-binding domain"/>
    <property type="match status" value="1"/>
</dbReference>
<dbReference type="Gene3D" id="3.90.420.10">
    <property type="entry name" value="Oxidoreductase, molybdopterin-binding domain"/>
    <property type="match status" value="1"/>
</dbReference>
<dbReference type="InterPro" id="IPR036374">
    <property type="entry name" value="OxRdtase_Mopterin-bd_sf"/>
</dbReference>
<name>A0ABW5UHZ9_9BURK</name>
<dbReference type="Proteomes" id="UP001597463">
    <property type="component" value="Unassembled WGS sequence"/>
</dbReference>
<sequence length="213" mass="23442">MTDRPTISRRALFAATGAATLAPLAQATPVATRTCFFNGLQPVVLTVSGQGIEPNRGGLDAARDRMLVQHGNRFDAAWSCSLDAIASLQEHRMRIRIEYDEAMHELGGPRLETVLQAAGIDIARAMRDGHWITMQAIDGYRVQMPLVQAMRWGFLVATQMDGQPLFTGGLGPLWGIYDAQAIAELTDTPFKSRFAKAAWGLYYIHISERQPQG</sequence>
<dbReference type="EMBL" id="JBHUMV010000001">
    <property type="protein sequence ID" value="MFD2753075.1"/>
    <property type="molecule type" value="Genomic_DNA"/>
</dbReference>
<feature type="signal peptide" evidence="1">
    <location>
        <begin position="1"/>
        <end position="27"/>
    </location>
</feature>
<protein>
    <submittedName>
        <fullName evidence="3">Molybdopterin-dependent oxidoreductase</fullName>
    </submittedName>
</protein>
<reference evidence="4" key="1">
    <citation type="journal article" date="2019" name="Int. J. Syst. Evol. Microbiol.">
        <title>The Global Catalogue of Microorganisms (GCM) 10K type strain sequencing project: providing services to taxonomists for standard genome sequencing and annotation.</title>
        <authorList>
            <consortium name="The Broad Institute Genomics Platform"/>
            <consortium name="The Broad Institute Genome Sequencing Center for Infectious Disease"/>
            <person name="Wu L."/>
            <person name="Ma J."/>
        </authorList>
    </citation>
    <scope>NUCLEOTIDE SEQUENCE [LARGE SCALE GENOMIC DNA]</scope>
    <source>
        <strain evidence="4">TISTR 1906</strain>
    </source>
</reference>
<feature type="chain" id="PRO_5046283064" evidence="1">
    <location>
        <begin position="28"/>
        <end position="213"/>
    </location>
</feature>